<dbReference type="AlphaFoldDB" id="A0A6B3NFA6"/>
<sequence>MVKPFDPEEGWPFDEQTERECPFGRTLEDYTLTGKLRSFHNSFDSSLRAILQDCLYRIDDQEGVITFQILCPNETVYKRLLKKREKVRRSVGIVGEIDYYALCIERDGLHCQVLDTNSYNGGI</sequence>
<accession>A0A6B3NFA6</accession>
<evidence type="ECO:0000313" key="1">
    <source>
        <dbReference type="EMBL" id="NER31809.1"/>
    </source>
</evidence>
<comment type="caution">
    <text evidence="1">The sequence shown here is derived from an EMBL/GenBank/DDBJ whole genome shotgun (WGS) entry which is preliminary data.</text>
</comment>
<gene>
    <name evidence="1" type="ORF">F6J89_30420</name>
</gene>
<protein>
    <submittedName>
        <fullName evidence="1">Uncharacterized protein</fullName>
    </submittedName>
</protein>
<organism evidence="1">
    <name type="scientific">Symploca sp. SIO1C4</name>
    <dbReference type="NCBI Taxonomy" id="2607765"/>
    <lineage>
        <taxon>Bacteria</taxon>
        <taxon>Bacillati</taxon>
        <taxon>Cyanobacteriota</taxon>
        <taxon>Cyanophyceae</taxon>
        <taxon>Coleofasciculales</taxon>
        <taxon>Coleofasciculaceae</taxon>
        <taxon>Symploca</taxon>
    </lineage>
</organism>
<name>A0A6B3NFA6_9CYAN</name>
<proteinExistence type="predicted"/>
<reference evidence="1" key="1">
    <citation type="submission" date="2019-11" db="EMBL/GenBank/DDBJ databases">
        <title>Genomic insights into an expanded diversity of filamentous marine cyanobacteria reveals the extraordinary biosynthetic potential of Moorea and Okeania.</title>
        <authorList>
            <person name="Ferreira Leao T."/>
            <person name="Wang M."/>
            <person name="Moss N."/>
            <person name="Da Silva R."/>
            <person name="Sanders J."/>
            <person name="Nurk S."/>
            <person name="Gurevich A."/>
            <person name="Humphrey G."/>
            <person name="Reher R."/>
            <person name="Zhu Q."/>
            <person name="Belda-Ferre P."/>
            <person name="Glukhov E."/>
            <person name="Rex R."/>
            <person name="Dorrestein P.C."/>
            <person name="Knight R."/>
            <person name="Pevzner P."/>
            <person name="Gerwick W.H."/>
            <person name="Gerwick L."/>
        </authorList>
    </citation>
    <scope>NUCLEOTIDE SEQUENCE</scope>
    <source>
        <strain evidence="1">SIO1C4</strain>
    </source>
</reference>
<dbReference type="EMBL" id="JAAHFQ010000944">
    <property type="protein sequence ID" value="NER31809.1"/>
    <property type="molecule type" value="Genomic_DNA"/>
</dbReference>